<dbReference type="OrthoDB" id="6184930at2"/>
<protein>
    <submittedName>
        <fullName evidence="1">Uncharacterized protein</fullName>
    </submittedName>
</protein>
<evidence type="ECO:0000313" key="2">
    <source>
        <dbReference type="Proteomes" id="UP000245539"/>
    </source>
</evidence>
<keyword evidence="2" id="KW-1185">Reference proteome</keyword>
<sequence>MFGLLLFFVALFASITSITVLYRRKPYKTLTPEKPRIVFFPKYLASYQRDDADVEHTITQLGFSRDPLTGLYRRGLVRSGLTTKSVKLTISVDREKKEIAVYSTFFGILLDNGDLWQVTHDIVNGLEPQPD</sequence>
<comment type="caution">
    <text evidence="1">The sequence shown here is derived from an EMBL/GenBank/DDBJ whole genome shotgun (WGS) entry which is preliminary data.</text>
</comment>
<dbReference type="EMBL" id="QGKM01000007">
    <property type="protein sequence ID" value="PWQ99882.1"/>
    <property type="molecule type" value="Genomic_DNA"/>
</dbReference>
<dbReference type="RefSeq" id="WP_109836426.1">
    <property type="nucleotide sequence ID" value="NZ_QGKM01000007.1"/>
</dbReference>
<reference evidence="1 2" key="1">
    <citation type="submission" date="2018-05" db="EMBL/GenBank/DDBJ databases">
        <title>Leucothrix arctica sp. nov., isolated from Arctic seawater.</title>
        <authorList>
            <person name="Choi A."/>
            <person name="Baek K."/>
        </authorList>
    </citation>
    <scope>NUCLEOTIDE SEQUENCE [LARGE SCALE GENOMIC DNA]</scope>
    <source>
        <strain evidence="1 2">JCM 18388</strain>
    </source>
</reference>
<evidence type="ECO:0000313" key="1">
    <source>
        <dbReference type="EMBL" id="PWQ99882.1"/>
    </source>
</evidence>
<dbReference type="Proteomes" id="UP000245539">
    <property type="component" value="Unassembled WGS sequence"/>
</dbReference>
<organism evidence="1 2">
    <name type="scientific">Leucothrix pacifica</name>
    <dbReference type="NCBI Taxonomy" id="1247513"/>
    <lineage>
        <taxon>Bacteria</taxon>
        <taxon>Pseudomonadati</taxon>
        <taxon>Pseudomonadota</taxon>
        <taxon>Gammaproteobacteria</taxon>
        <taxon>Thiotrichales</taxon>
        <taxon>Thiotrichaceae</taxon>
        <taxon>Leucothrix</taxon>
    </lineage>
</organism>
<accession>A0A317CU80</accession>
<proteinExistence type="predicted"/>
<name>A0A317CU80_9GAMM</name>
<dbReference type="AlphaFoldDB" id="A0A317CU80"/>
<gene>
    <name evidence="1" type="ORF">DKW60_04240</name>
</gene>